<keyword evidence="8" id="KW-0131">Cell cycle</keyword>
<dbReference type="InterPro" id="IPR036615">
    <property type="entry name" value="Mur_ligase_C_dom_sf"/>
</dbReference>
<dbReference type="SUPFAM" id="SSF53244">
    <property type="entry name" value="MurD-like peptide ligases, peptide-binding domain"/>
    <property type="match status" value="1"/>
</dbReference>
<evidence type="ECO:0000256" key="7">
    <source>
        <dbReference type="ARBA" id="ARBA00022984"/>
    </source>
</evidence>
<evidence type="ECO:0000256" key="9">
    <source>
        <dbReference type="ARBA" id="ARBA00023316"/>
    </source>
</evidence>
<dbReference type="InterPro" id="IPR004101">
    <property type="entry name" value="Mur_ligase_C"/>
</dbReference>
<organism evidence="13">
    <name type="scientific">hydrothermal vent metagenome</name>
    <dbReference type="NCBI Taxonomy" id="652676"/>
    <lineage>
        <taxon>unclassified sequences</taxon>
        <taxon>metagenomes</taxon>
        <taxon>ecological metagenomes</taxon>
    </lineage>
</organism>
<sequence length="420" mass="45505">MLRTNTKTLAKLLNINCVTDVEFSGIYTNTRQPMRGGVFLALIGDNFDAHDYVKKAEEMGAVAIISSKSVSTRLPILMVENTQQALSDIAKYHLNQINPTTIAITGSNGKTTTKNLLANILNLSAPTLKTQGNLNNHLGVPMTLLKLESHHQYAVIEMGANHLGEIAYLRDIVNPDIAIVTNTGDAHIGEFGGLDNLIKAKGEIYSEQSLNIVDAQSNFKGDLSFGKQGDIFASQIDGSSFDLHIKQDSIRVNLQLLGTHNISNALAASACAHALNIDIQTIKTGLESTQAESGRLSVIHIKNLTLIDDTYNASPSSIKAALVVLQTFKSELVIVLGSMAELGNQTKQLHQQVGQLAKAITPNFYTFGELAKHYGGIHFDTQSALSEHLIKNHPSTVILIKGSRIAQLDKLIKILKNKAL</sequence>
<keyword evidence="1" id="KW-0963">Cytoplasm</keyword>
<dbReference type="InterPro" id="IPR051046">
    <property type="entry name" value="MurCDEF_CellWall_CoF430Synth"/>
</dbReference>
<dbReference type="HAMAP" id="MF_02019">
    <property type="entry name" value="MurF"/>
    <property type="match status" value="1"/>
</dbReference>
<dbReference type="InterPro" id="IPR013221">
    <property type="entry name" value="Mur_ligase_cen"/>
</dbReference>
<evidence type="ECO:0000256" key="6">
    <source>
        <dbReference type="ARBA" id="ARBA00022960"/>
    </source>
</evidence>
<evidence type="ECO:0000259" key="11">
    <source>
        <dbReference type="Pfam" id="PF02875"/>
    </source>
</evidence>
<evidence type="ECO:0000256" key="2">
    <source>
        <dbReference type="ARBA" id="ARBA00022598"/>
    </source>
</evidence>
<keyword evidence="9" id="KW-0961">Cell wall biogenesis/degradation</keyword>
<evidence type="ECO:0000256" key="10">
    <source>
        <dbReference type="ARBA" id="ARBA00031461"/>
    </source>
</evidence>
<dbReference type="AlphaFoldDB" id="A0A1W1DA00"/>
<keyword evidence="6" id="KW-0133">Cell shape</keyword>
<dbReference type="PANTHER" id="PTHR43024:SF1">
    <property type="entry name" value="UDP-N-ACETYLMURAMOYL-TRIPEPTIDE--D-ALANYL-D-ALANINE LIGASE"/>
    <property type="match status" value="1"/>
</dbReference>
<dbReference type="EMBL" id="FPHR01000024">
    <property type="protein sequence ID" value="SFV77445.1"/>
    <property type="molecule type" value="Genomic_DNA"/>
</dbReference>
<dbReference type="InterPro" id="IPR035911">
    <property type="entry name" value="MurE/MurF_N"/>
</dbReference>
<evidence type="ECO:0000256" key="5">
    <source>
        <dbReference type="ARBA" id="ARBA00022840"/>
    </source>
</evidence>
<dbReference type="Gene3D" id="3.90.190.20">
    <property type="entry name" value="Mur ligase, C-terminal domain"/>
    <property type="match status" value="1"/>
</dbReference>
<dbReference type="InterPro" id="IPR005863">
    <property type="entry name" value="UDP-N-AcMur_synth"/>
</dbReference>
<evidence type="ECO:0000256" key="3">
    <source>
        <dbReference type="ARBA" id="ARBA00022618"/>
    </source>
</evidence>
<dbReference type="SUPFAM" id="SSF53623">
    <property type="entry name" value="MurD-like peptide ligases, catalytic domain"/>
    <property type="match status" value="1"/>
</dbReference>
<feature type="domain" description="Mur ligase central" evidence="12">
    <location>
        <begin position="104"/>
        <end position="272"/>
    </location>
</feature>
<feature type="domain" description="Mur ligase C-terminal" evidence="11">
    <location>
        <begin position="294"/>
        <end position="404"/>
    </location>
</feature>
<dbReference type="Pfam" id="PF02875">
    <property type="entry name" value="Mur_ligase_C"/>
    <property type="match status" value="1"/>
</dbReference>
<dbReference type="Gene3D" id="3.40.1390.10">
    <property type="entry name" value="MurE/MurF, N-terminal domain"/>
    <property type="match status" value="1"/>
</dbReference>
<dbReference type="GO" id="GO:0008360">
    <property type="term" value="P:regulation of cell shape"/>
    <property type="evidence" value="ECO:0007669"/>
    <property type="project" value="UniProtKB-KW"/>
</dbReference>
<dbReference type="GO" id="GO:0009252">
    <property type="term" value="P:peptidoglycan biosynthetic process"/>
    <property type="evidence" value="ECO:0007669"/>
    <property type="project" value="UniProtKB-KW"/>
</dbReference>
<keyword evidence="2 13" id="KW-0436">Ligase</keyword>
<dbReference type="NCBIfam" id="TIGR01143">
    <property type="entry name" value="murF"/>
    <property type="match status" value="1"/>
</dbReference>
<keyword evidence="5" id="KW-0067">ATP-binding</keyword>
<reference evidence="13" key="1">
    <citation type="submission" date="2016-10" db="EMBL/GenBank/DDBJ databases">
        <authorList>
            <person name="de Groot N.N."/>
        </authorList>
    </citation>
    <scope>NUCLEOTIDE SEQUENCE</scope>
</reference>
<keyword evidence="3" id="KW-0132">Cell division</keyword>
<gene>
    <name evidence="13" type="ORF">MNB_SUP05-4-96</name>
</gene>
<evidence type="ECO:0000313" key="13">
    <source>
        <dbReference type="EMBL" id="SFV77445.1"/>
    </source>
</evidence>
<dbReference type="PANTHER" id="PTHR43024">
    <property type="entry name" value="UDP-N-ACETYLMURAMOYL-TRIPEPTIDE--D-ALANYL-D-ALANINE LIGASE"/>
    <property type="match status" value="1"/>
</dbReference>
<evidence type="ECO:0000256" key="4">
    <source>
        <dbReference type="ARBA" id="ARBA00022741"/>
    </source>
</evidence>
<keyword evidence="4" id="KW-0547">Nucleotide-binding</keyword>
<evidence type="ECO:0000256" key="8">
    <source>
        <dbReference type="ARBA" id="ARBA00023306"/>
    </source>
</evidence>
<keyword evidence="7" id="KW-0573">Peptidoglycan synthesis</keyword>
<accession>A0A1W1DA00</accession>
<dbReference type="GO" id="GO:0051301">
    <property type="term" value="P:cell division"/>
    <property type="evidence" value="ECO:0007669"/>
    <property type="project" value="UniProtKB-KW"/>
</dbReference>
<dbReference type="InterPro" id="IPR036565">
    <property type="entry name" value="Mur-like_cat_sf"/>
</dbReference>
<dbReference type="GO" id="GO:0071555">
    <property type="term" value="P:cell wall organization"/>
    <property type="evidence" value="ECO:0007669"/>
    <property type="project" value="UniProtKB-KW"/>
</dbReference>
<proteinExistence type="inferred from homology"/>
<protein>
    <recommendedName>
        <fullName evidence="10">UDP-MurNAc-pentapeptide synthetase</fullName>
    </recommendedName>
</protein>
<dbReference type="GO" id="GO:0005524">
    <property type="term" value="F:ATP binding"/>
    <property type="evidence" value="ECO:0007669"/>
    <property type="project" value="UniProtKB-KW"/>
</dbReference>
<dbReference type="Gene3D" id="3.40.1190.10">
    <property type="entry name" value="Mur-like, catalytic domain"/>
    <property type="match status" value="1"/>
</dbReference>
<dbReference type="SUPFAM" id="SSF63418">
    <property type="entry name" value="MurE/MurF N-terminal domain"/>
    <property type="match status" value="1"/>
</dbReference>
<evidence type="ECO:0000259" key="12">
    <source>
        <dbReference type="Pfam" id="PF08245"/>
    </source>
</evidence>
<name>A0A1W1DA00_9ZZZZ</name>
<dbReference type="Pfam" id="PF08245">
    <property type="entry name" value="Mur_ligase_M"/>
    <property type="match status" value="1"/>
</dbReference>
<evidence type="ECO:0000256" key="1">
    <source>
        <dbReference type="ARBA" id="ARBA00022490"/>
    </source>
</evidence>
<dbReference type="GO" id="GO:0047480">
    <property type="term" value="F:UDP-N-acetylmuramoyl-tripeptide-D-alanyl-D-alanine ligase activity"/>
    <property type="evidence" value="ECO:0007669"/>
    <property type="project" value="InterPro"/>
</dbReference>